<dbReference type="GO" id="GO:0005078">
    <property type="term" value="F:MAP-kinase scaffold activity"/>
    <property type="evidence" value="ECO:0007669"/>
    <property type="project" value="InterPro"/>
</dbReference>
<keyword evidence="1" id="KW-0175">Coiled coil</keyword>
<feature type="chain" id="PRO_5008874608" evidence="2">
    <location>
        <begin position="23"/>
        <end position="121"/>
    </location>
</feature>
<feature type="signal peptide" evidence="2">
    <location>
        <begin position="1"/>
        <end position="22"/>
    </location>
</feature>
<evidence type="ECO:0000313" key="5">
    <source>
        <dbReference type="EMBL" id="VDN39094.1"/>
    </source>
</evidence>
<accession>A0A183E2T6</accession>
<dbReference type="GO" id="GO:0008432">
    <property type="term" value="F:JUN kinase binding"/>
    <property type="evidence" value="ECO:0007669"/>
    <property type="project" value="TreeGrafter"/>
</dbReference>
<evidence type="ECO:0000313" key="6">
    <source>
        <dbReference type="Proteomes" id="UP000271098"/>
    </source>
</evidence>
<dbReference type="InterPro" id="IPR039911">
    <property type="entry name" value="JIP3/JIP4"/>
</dbReference>
<evidence type="ECO:0000313" key="4">
    <source>
        <dbReference type="EMBL" id="VDN25686.1"/>
    </source>
</evidence>
<sequence>MGVVPLPELLALFLQIVYGGASGSIGSAAGDDSRVMSEKVQMLASSIYKEFEAMIERSGEDSVKNLMPLVVNVLESLDLAYLEKEEFSVDLEMLKEDNEQLMTQYEREKQLRRTQDQVGSD</sequence>
<dbReference type="WBParaSite" id="GPUH_0002189601-mRNA-1">
    <property type="protein sequence ID" value="GPUH_0002189601-mRNA-1"/>
    <property type="gene ID" value="GPUH_0002189601"/>
</dbReference>
<name>A0A183E2T6_9BILA</name>
<proteinExistence type="predicted"/>
<dbReference type="GO" id="GO:0005737">
    <property type="term" value="C:cytoplasm"/>
    <property type="evidence" value="ECO:0007669"/>
    <property type="project" value="TreeGrafter"/>
</dbReference>
<dbReference type="Gene3D" id="1.20.58.1770">
    <property type="match status" value="1"/>
</dbReference>
<feature type="domain" description="RH1" evidence="3">
    <location>
        <begin position="23"/>
        <end position="111"/>
    </location>
</feature>
<dbReference type="OrthoDB" id="10256043at2759"/>
<dbReference type="PANTHER" id="PTHR13886:SF4">
    <property type="entry name" value="JNK-INTERACTING PROTEIN 3"/>
    <property type="match status" value="1"/>
</dbReference>
<feature type="coiled-coil region" evidence="1">
    <location>
        <begin position="84"/>
        <end position="111"/>
    </location>
</feature>
<protein>
    <submittedName>
        <fullName evidence="7 8">RH1 domain-containing protein</fullName>
    </submittedName>
</protein>
<organism evidence="7">
    <name type="scientific">Gongylonema pulchrum</name>
    <dbReference type="NCBI Taxonomy" id="637853"/>
    <lineage>
        <taxon>Eukaryota</taxon>
        <taxon>Metazoa</taxon>
        <taxon>Ecdysozoa</taxon>
        <taxon>Nematoda</taxon>
        <taxon>Chromadorea</taxon>
        <taxon>Rhabditida</taxon>
        <taxon>Spirurina</taxon>
        <taxon>Spiruromorpha</taxon>
        <taxon>Spiruroidea</taxon>
        <taxon>Gongylonematidae</taxon>
        <taxon>Gongylonema</taxon>
    </lineage>
</organism>
<reference evidence="7 8" key="1">
    <citation type="submission" date="2016-06" db="UniProtKB">
        <authorList>
            <consortium name="WormBaseParasite"/>
        </authorList>
    </citation>
    <scope>IDENTIFICATION</scope>
</reference>
<dbReference type="InterPro" id="IPR034743">
    <property type="entry name" value="RH1"/>
</dbReference>
<dbReference type="AlphaFoldDB" id="A0A183E2T6"/>
<gene>
    <name evidence="4" type="ORF">GPUH_LOCUS15276</name>
    <name evidence="5" type="ORF">GPUH_LOCUS21868</name>
</gene>
<reference evidence="4 6" key="2">
    <citation type="submission" date="2018-11" db="EMBL/GenBank/DDBJ databases">
        <authorList>
            <consortium name="Pathogen Informatics"/>
        </authorList>
    </citation>
    <scope>NUCLEOTIDE SEQUENCE [LARGE SCALE GENOMIC DNA]</scope>
</reference>
<evidence type="ECO:0000259" key="3">
    <source>
        <dbReference type="PROSITE" id="PS51776"/>
    </source>
</evidence>
<dbReference type="GO" id="GO:0030159">
    <property type="term" value="F:signaling receptor complex adaptor activity"/>
    <property type="evidence" value="ECO:0007669"/>
    <property type="project" value="TreeGrafter"/>
</dbReference>
<evidence type="ECO:0000313" key="8">
    <source>
        <dbReference type="WBParaSite" id="GPUH_0002189601-mRNA-1"/>
    </source>
</evidence>
<dbReference type="GO" id="GO:0016192">
    <property type="term" value="P:vesicle-mediated transport"/>
    <property type="evidence" value="ECO:0007669"/>
    <property type="project" value="TreeGrafter"/>
</dbReference>
<dbReference type="EMBL" id="UYRT01082228">
    <property type="protein sequence ID" value="VDN25686.1"/>
    <property type="molecule type" value="Genomic_DNA"/>
</dbReference>
<dbReference type="PROSITE" id="PS51776">
    <property type="entry name" value="RH1"/>
    <property type="match status" value="1"/>
</dbReference>
<dbReference type="WBParaSite" id="GPUH_0001529701-mRNA-1">
    <property type="protein sequence ID" value="GPUH_0001529701-mRNA-1"/>
    <property type="gene ID" value="GPUH_0001529701"/>
</dbReference>
<keyword evidence="2" id="KW-0732">Signal</keyword>
<dbReference type="EMBL" id="UYRT01093691">
    <property type="protein sequence ID" value="VDN39094.1"/>
    <property type="molecule type" value="Genomic_DNA"/>
</dbReference>
<evidence type="ECO:0000313" key="7">
    <source>
        <dbReference type="WBParaSite" id="GPUH_0001529701-mRNA-1"/>
    </source>
</evidence>
<evidence type="ECO:0000256" key="2">
    <source>
        <dbReference type="SAM" id="SignalP"/>
    </source>
</evidence>
<dbReference type="Proteomes" id="UP000271098">
    <property type="component" value="Unassembled WGS sequence"/>
</dbReference>
<dbReference type="GO" id="GO:0019894">
    <property type="term" value="F:kinesin binding"/>
    <property type="evidence" value="ECO:0007669"/>
    <property type="project" value="TreeGrafter"/>
</dbReference>
<keyword evidence="6" id="KW-1185">Reference proteome</keyword>
<dbReference type="Pfam" id="PF09744">
    <property type="entry name" value="RH1"/>
    <property type="match status" value="1"/>
</dbReference>
<dbReference type="PANTHER" id="PTHR13886">
    <property type="entry name" value="JNK/SAPK-ASSOCIATED PROTEIN"/>
    <property type="match status" value="1"/>
</dbReference>
<evidence type="ECO:0000256" key="1">
    <source>
        <dbReference type="SAM" id="Coils"/>
    </source>
</evidence>